<keyword evidence="2" id="KW-1185">Reference proteome</keyword>
<dbReference type="AlphaFoldDB" id="A0A9P4QXH2"/>
<evidence type="ECO:0000313" key="2">
    <source>
        <dbReference type="Proteomes" id="UP000799444"/>
    </source>
</evidence>
<dbReference type="Proteomes" id="UP000799444">
    <property type="component" value="Unassembled WGS sequence"/>
</dbReference>
<sequence length="158" mass="17455">MHHPNALLRRDVDGAKRGISMALGAGRWAPGGLGLVIIFTSLCRANSVARARAHVVEMRIGFEGRLRSRGRAITLRCLMGERCVFLRHSRNAEEFPHGEGGRYAFAFWLKKRFCYRLAADRSDLRNLGWCVCLILLCIGNAKSGVCGIGSGNADLVVW</sequence>
<organism evidence="1 2">
    <name type="scientific">Polyplosphaeria fusca</name>
    <dbReference type="NCBI Taxonomy" id="682080"/>
    <lineage>
        <taxon>Eukaryota</taxon>
        <taxon>Fungi</taxon>
        <taxon>Dikarya</taxon>
        <taxon>Ascomycota</taxon>
        <taxon>Pezizomycotina</taxon>
        <taxon>Dothideomycetes</taxon>
        <taxon>Pleosporomycetidae</taxon>
        <taxon>Pleosporales</taxon>
        <taxon>Tetraplosphaeriaceae</taxon>
        <taxon>Polyplosphaeria</taxon>
    </lineage>
</organism>
<reference evidence="1" key="1">
    <citation type="journal article" date="2020" name="Stud. Mycol.">
        <title>101 Dothideomycetes genomes: a test case for predicting lifestyles and emergence of pathogens.</title>
        <authorList>
            <person name="Haridas S."/>
            <person name="Albert R."/>
            <person name="Binder M."/>
            <person name="Bloem J."/>
            <person name="Labutti K."/>
            <person name="Salamov A."/>
            <person name="Andreopoulos B."/>
            <person name="Baker S."/>
            <person name="Barry K."/>
            <person name="Bills G."/>
            <person name="Bluhm B."/>
            <person name="Cannon C."/>
            <person name="Castanera R."/>
            <person name="Culley D."/>
            <person name="Daum C."/>
            <person name="Ezra D."/>
            <person name="Gonzalez J."/>
            <person name="Henrissat B."/>
            <person name="Kuo A."/>
            <person name="Liang C."/>
            <person name="Lipzen A."/>
            <person name="Lutzoni F."/>
            <person name="Magnuson J."/>
            <person name="Mondo S."/>
            <person name="Nolan M."/>
            <person name="Ohm R."/>
            <person name="Pangilinan J."/>
            <person name="Park H.-J."/>
            <person name="Ramirez L."/>
            <person name="Alfaro M."/>
            <person name="Sun H."/>
            <person name="Tritt A."/>
            <person name="Yoshinaga Y."/>
            <person name="Zwiers L.-H."/>
            <person name="Turgeon B."/>
            <person name="Goodwin S."/>
            <person name="Spatafora J."/>
            <person name="Crous P."/>
            <person name="Grigoriev I."/>
        </authorList>
    </citation>
    <scope>NUCLEOTIDE SEQUENCE</scope>
    <source>
        <strain evidence="1">CBS 125425</strain>
    </source>
</reference>
<dbReference type="EMBL" id="ML996135">
    <property type="protein sequence ID" value="KAF2735482.1"/>
    <property type="molecule type" value="Genomic_DNA"/>
</dbReference>
<name>A0A9P4QXH2_9PLEO</name>
<evidence type="ECO:0000313" key="1">
    <source>
        <dbReference type="EMBL" id="KAF2735482.1"/>
    </source>
</evidence>
<gene>
    <name evidence="1" type="ORF">EJ04DRAFT_195236</name>
</gene>
<accession>A0A9P4QXH2</accession>
<comment type="caution">
    <text evidence="1">The sequence shown here is derived from an EMBL/GenBank/DDBJ whole genome shotgun (WGS) entry which is preliminary data.</text>
</comment>
<proteinExistence type="predicted"/>
<protein>
    <submittedName>
        <fullName evidence="1">Uncharacterized protein</fullName>
    </submittedName>
</protein>